<dbReference type="SMART" id="SM00293">
    <property type="entry name" value="PWWP"/>
    <property type="match status" value="1"/>
</dbReference>
<proteinExistence type="predicted"/>
<organism evidence="9 10">
    <name type="scientific">Operophtera brumata</name>
    <name type="common">Winter moth</name>
    <name type="synonym">Phalaena brumata</name>
    <dbReference type="NCBI Taxonomy" id="104452"/>
    <lineage>
        <taxon>Eukaryota</taxon>
        <taxon>Metazoa</taxon>
        <taxon>Ecdysozoa</taxon>
        <taxon>Arthropoda</taxon>
        <taxon>Hexapoda</taxon>
        <taxon>Insecta</taxon>
        <taxon>Pterygota</taxon>
        <taxon>Neoptera</taxon>
        <taxon>Endopterygota</taxon>
        <taxon>Lepidoptera</taxon>
        <taxon>Glossata</taxon>
        <taxon>Ditrysia</taxon>
        <taxon>Geometroidea</taxon>
        <taxon>Geometridae</taxon>
        <taxon>Larentiinae</taxon>
        <taxon>Operophtera</taxon>
    </lineage>
</organism>
<keyword evidence="1" id="KW-0479">Metal-binding</keyword>
<dbReference type="GO" id="GO:0008270">
    <property type="term" value="F:zinc ion binding"/>
    <property type="evidence" value="ECO:0007669"/>
    <property type="project" value="UniProtKB-KW"/>
</dbReference>
<feature type="compositionally biased region" description="Polar residues" evidence="6">
    <location>
        <begin position="404"/>
        <end position="413"/>
    </location>
</feature>
<protein>
    <submittedName>
        <fullName evidence="9">ZMYND8 protein</fullName>
    </submittedName>
</protein>
<feature type="region of interest" description="Disordered" evidence="6">
    <location>
        <begin position="891"/>
        <end position="919"/>
    </location>
</feature>
<dbReference type="GO" id="GO:0005737">
    <property type="term" value="C:cytoplasm"/>
    <property type="evidence" value="ECO:0007669"/>
    <property type="project" value="TreeGrafter"/>
</dbReference>
<feature type="compositionally biased region" description="Polar residues" evidence="6">
    <location>
        <begin position="92"/>
        <end position="112"/>
    </location>
</feature>
<dbReference type="InterPro" id="IPR036427">
    <property type="entry name" value="Bromodomain-like_sf"/>
</dbReference>
<feature type="compositionally biased region" description="Basic and acidic residues" evidence="6">
    <location>
        <begin position="414"/>
        <end position="427"/>
    </location>
</feature>
<feature type="compositionally biased region" description="Low complexity" evidence="6">
    <location>
        <begin position="909"/>
        <end position="919"/>
    </location>
</feature>
<evidence type="ECO:0000256" key="5">
    <source>
        <dbReference type="PROSITE-ProRule" id="PRU00035"/>
    </source>
</evidence>
<feature type="compositionally biased region" description="Polar residues" evidence="6">
    <location>
        <begin position="455"/>
        <end position="464"/>
    </location>
</feature>
<evidence type="ECO:0000256" key="3">
    <source>
        <dbReference type="ARBA" id="ARBA00022833"/>
    </source>
</evidence>
<dbReference type="EMBL" id="JTDY01002197">
    <property type="protein sequence ID" value="KOB71894.1"/>
    <property type="molecule type" value="Genomic_DNA"/>
</dbReference>
<dbReference type="SUPFAM" id="SSF63748">
    <property type="entry name" value="Tudor/PWWP/MBT"/>
    <property type="match status" value="1"/>
</dbReference>
<keyword evidence="10" id="KW-1185">Reference proteome</keyword>
<feature type="domain" description="PWWP" evidence="8">
    <location>
        <begin position="806"/>
        <end position="850"/>
    </location>
</feature>
<comment type="caution">
    <text evidence="9">The sequence shown here is derived from an EMBL/GenBank/DDBJ whole genome shotgun (WGS) entry which is preliminary data.</text>
</comment>
<feature type="domain" description="Bromo" evidence="7">
    <location>
        <begin position="706"/>
        <end position="759"/>
    </location>
</feature>
<feature type="region of interest" description="Disordered" evidence="6">
    <location>
        <begin position="509"/>
        <end position="550"/>
    </location>
</feature>
<keyword evidence="3" id="KW-0862">Zinc</keyword>
<feature type="region of interest" description="Disordered" evidence="6">
    <location>
        <begin position="89"/>
        <end position="204"/>
    </location>
</feature>
<dbReference type="SMART" id="SM00297">
    <property type="entry name" value="BROMO"/>
    <property type="match status" value="1"/>
</dbReference>
<dbReference type="InterPro" id="IPR011011">
    <property type="entry name" value="Znf_FYVE_PHD"/>
</dbReference>
<reference evidence="9 10" key="1">
    <citation type="journal article" date="2015" name="Genome Biol. Evol.">
        <title>The genome of winter moth (Operophtera brumata) provides a genomic perspective on sexual dimorphism and phenology.</title>
        <authorList>
            <person name="Derks M.F."/>
            <person name="Smit S."/>
            <person name="Salis L."/>
            <person name="Schijlen E."/>
            <person name="Bossers A."/>
            <person name="Mateman C."/>
            <person name="Pijl A.S."/>
            <person name="de Ridder D."/>
            <person name="Groenen M.A."/>
            <person name="Visser M.E."/>
            <person name="Megens H.J."/>
        </authorList>
    </citation>
    <scope>NUCLEOTIDE SEQUENCE [LARGE SCALE GENOMIC DNA]</scope>
    <source>
        <strain evidence="9">WM2013NL</strain>
        <tissue evidence="9">Head and thorax</tissue>
    </source>
</reference>
<dbReference type="SUPFAM" id="SSF57903">
    <property type="entry name" value="FYVE/PHD zinc finger"/>
    <property type="match status" value="1"/>
</dbReference>
<dbReference type="Pfam" id="PF00439">
    <property type="entry name" value="Bromodomain"/>
    <property type="match status" value="2"/>
</dbReference>
<feature type="domain" description="Bromo" evidence="7">
    <location>
        <begin position="658"/>
        <end position="705"/>
    </location>
</feature>
<name>A0A0L7L964_OPEBR</name>
<dbReference type="PROSITE" id="PS50014">
    <property type="entry name" value="BROMODOMAIN_2"/>
    <property type="match status" value="2"/>
</dbReference>
<dbReference type="CDD" id="cd04369">
    <property type="entry name" value="Bromodomain"/>
    <property type="match status" value="1"/>
</dbReference>
<dbReference type="InterPro" id="IPR013083">
    <property type="entry name" value="Znf_RING/FYVE/PHD"/>
</dbReference>
<evidence type="ECO:0000256" key="6">
    <source>
        <dbReference type="SAM" id="MobiDB-lite"/>
    </source>
</evidence>
<dbReference type="STRING" id="104452.A0A0L7L964"/>
<dbReference type="Proteomes" id="UP000037510">
    <property type="component" value="Unassembled WGS sequence"/>
</dbReference>
<evidence type="ECO:0000256" key="2">
    <source>
        <dbReference type="ARBA" id="ARBA00022771"/>
    </source>
</evidence>
<evidence type="ECO:0000313" key="10">
    <source>
        <dbReference type="Proteomes" id="UP000037510"/>
    </source>
</evidence>
<dbReference type="AlphaFoldDB" id="A0A0L7L964"/>
<sequence>MKSSSRQSVTKSKERFQKYYCVDIGTSYVFLVTCRSVRKLKRVVMEENSDVHMETDVSSTTDDVVDTQEVTGSNGQLEMTITVEKVKEEEATSNMENYAQTETVNDASSGSQAREKSPQNKLEPQTKLVPKSPNKSTEVSKPIQKSPAKTESLQRVTSIVSPVKSTVQTSSTEAKAESADSSTKMDSLTSPSKDINCSIDKSSDKDHVVQSTASLQSITKPIQIVIKSPIKESTERSPVKVSEKQKVEPSFLILKASPAKDTPVEKSPVKEAAEHKISFVIQRSPIKLVRKQPNKELNLHETTVKESEMQNTSIKESDLQDKTKESGMHDITVKQSELHDRTIKEKSQSLANYSKDDTASEATDVNGKPSHKPSQNEVFPESESQPDTVASAGVPMDVIEAEASNDSQLSSTTSEKEHNRSISRELKSLINSAKESKIISECTQLTSKTRKSRTNLDVSHTSVETEAIQDKNDSQPNESDKPHLKRSMRSQNPDFVTKCKQFLSSVTSKVRKDSDETQSESEWVDKKPESKIGSTESATTSSKKKKVEGTVVESNSNKLRSDPYCWRCHWQLAAEPNEKQPVHPPMHCTVCVRSYHTKCMTVVERKVSLKNWVCPDCLQILYAESSETRSPAMKKISLGMLCDLLKYALDRMEALNGIVVHPMDLSQMRQNIADGHYGSTEAFVADAHWILHNSILFNACEQTFKFPDYDKIVVHPMDLSQMRQNIADGHYGSTEAFVADAHWILHNSILFNACEQTFTHSKLTTAARTLARTCRAEMAEIETCPECYAGAHSRNLTYFTEVCSTPHMLLWAKLKGFPYWPAKAVAVNNGLVDVRFFGQHDKSWVPEAEVHIRNICRKYGSFVYAPFKTAFDHTKMTEQLKMMIPSFDGEIKAGSDNKASPVAKDSRSTSKSSKSSSND</sequence>
<dbReference type="GO" id="GO:0003714">
    <property type="term" value="F:transcription corepressor activity"/>
    <property type="evidence" value="ECO:0007669"/>
    <property type="project" value="TreeGrafter"/>
</dbReference>
<gene>
    <name evidence="9" type="ORF">OBRU01_04426</name>
</gene>
<dbReference type="InterPro" id="IPR000313">
    <property type="entry name" value="PWWP_dom"/>
</dbReference>
<keyword evidence="2" id="KW-0863">Zinc-finger</keyword>
<dbReference type="PANTHER" id="PTHR46453:SF5">
    <property type="entry name" value="PROTEIN KINASE C-BINDING PROTEIN 1 ISOFORM X1"/>
    <property type="match status" value="1"/>
</dbReference>
<feature type="region of interest" description="Disordered" evidence="6">
    <location>
        <begin position="300"/>
        <end position="492"/>
    </location>
</feature>
<evidence type="ECO:0000256" key="4">
    <source>
        <dbReference type="ARBA" id="ARBA00023117"/>
    </source>
</evidence>
<dbReference type="PANTHER" id="PTHR46453">
    <property type="entry name" value="PROTEIN KINASE C-BINDING PROTEIN 1"/>
    <property type="match status" value="1"/>
</dbReference>
<evidence type="ECO:0000313" key="9">
    <source>
        <dbReference type="EMBL" id="KOB71894.1"/>
    </source>
</evidence>
<accession>A0A0L7L964</accession>
<feature type="non-terminal residue" evidence="9">
    <location>
        <position position="919"/>
    </location>
</feature>
<dbReference type="SUPFAM" id="SSF47370">
    <property type="entry name" value="Bromodomain"/>
    <property type="match status" value="2"/>
</dbReference>
<evidence type="ECO:0000259" key="7">
    <source>
        <dbReference type="PROSITE" id="PS50014"/>
    </source>
</evidence>
<dbReference type="Gene3D" id="3.30.40.10">
    <property type="entry name" value="Zinc/RING finger domain, C3HC4 (zinc finger)"/>
    <property type="match status" value="1"/>
</dbReference>
<feature type="compositionally biased region" description="Basic and acidic residues" evidence="6">
    <location>
        <begin position="468"/>
        <end position="482"/>
    </location>
</feature>
<dbReference type="Gene3D" id="2.30.30.140">
    <property type="match status" value="1"/>
</dbReference>
<feature type="compositionally biased region" description="Polar residues" evidence="6">
    <location>
        <begin position="372"/>
        <end position="388"/>
    </location>
</feature>
<feature type="compositionally biased region" description="Basic and acidic residues" evidence="6">
    <location>
        <begin position="315"/>
        <end position="347"/>
    </location>
</feature>
<dbReference type="PROSITE" id="PS50812">
    <property type="entry name" value="PWWP"/>
    <property type="match status" value="1"/>
</dbReference>
<evidence type="ECO:0000259" key="8">
    <source>
        <dbReference type="PROSITE" id="PS50812"/>
    </source>
</evidence>
<dbReference type="Gene3D" id="1.20.920.10">
    <property type="entry name" value="Bromodomain-like"/>
    <property type="match status" value="2"/>
</dbReference>
<dbReference type="GO" id="GO:0005634">
    <property type="term" value="C:nucleus"/>
    <property type="evidence" value="ECO:0007669"/>
    <property type="project" value="TreeGrafter"/>
</dbReference>
<evidence type="ECO:0000256" key="1">
    <source>
        <dbReference type="ARBA" id="ARBA00022723"/>
    </source>
</evidence>
<feature type="compositionally biased region" description="Polar residues" evidence="6">
    <location>
        <begin position="147"/>
        <end position="195"/>
    </location>
</feature>
<keyword evidence="4 5" id="KW-0103">Bromodomain</keyword>
<dbReference type="InterPro" id="IPR001487">
    <property type="entry name" value="Bromodomain"/>
</dbReference>